<gene>
    <name evidence="1" type="ORF">AZ78_5010</name>
</gene>
<accession>A0A125U039</accession>
<keyword evidence="2" id="KW-1185">Reference proteome</keyword>
<reference evidence="1 2" key="1">
    <citation type="journal article" date="2014" name="Genome Announc.">
        <title>Draft Genome Sequence of Lysobacter capsici AZ78, a Bacterium Antagonistic to Plant-Pathogenic Oomycetes.</title>
        <authorList>
            <person name="Puopolo G."/>
            <person name="Sonego P."/>
            <person name="Engelen K."/>
            <person name="Pertot I."/>
        </authorList>
    </citation>
    <scope>NUCLEOTIDE SEQUENCE [LARGE SCALE GENOMIC DNA]</scope>
    <source>
        <strain evidence="1 2">AZ78</strain>
    </source>
</reference>
<protein>
    <submittedName>
        <fullName evidence="1">Uncharacterized protein</fullName>
    </submittedName>
</protein>
<dbReference type="OrthoDB" id="6023055at2"/>
<evidence type="ECO:0000313" key="1">
    <source>
        <dbReference type="EMBL" id="KWS02343.1"/>
    </source>
</evidence>
<dbReference type="RefSeq" id="WP_036102663.1">
    <property type="nucleotide sequence ID" value="NZ_JAJA02000002.1"/>
</dbReference>
<dbReference type="AlphaFoldDB" id="A0A125U039"/>
<comment type="caution">
    <text evidence="1">The sequence shown here is derived from an EMBL/GenBank/DDBJ whole genome shotgun (WGS) entry which is preliminary data.</text>
</comment>
<evidence type="ECO:0000313" key="2">
    <source>
        <dbReference type="Proteomes" id="UP000023435"/>
    </source>
</evidence>
<organism evidence="1 2">
    <name type="scientific">Lysobacter capsici AZ78</name>
    <dbReference type="NCBI Taxonomy" id="1444315"/>
    <lineage>
        <taxon>Bacteria</taxon>
        <taxon>Pseudomonadati</taxon>
        <taxon>Pseudomonadota</taxon>
        <taxon>Gammaproteobacteria</taxon>
        <taxon>Lysobacterales</taxon>
        <taxon>Lysobacteraceae</taxon>
        <taxon>Lysobacter</taxon>
    </lineage>
</organism>
<dbReference type="EMBL" id="JAJA02000002">
    <property type="protein sequence ID" value="KWS02343.1"/>
    <property type="molecule type" value="Genomic_DNA"/>
</dbReference>
<sequence>MGWENVYPSNAKGKTPLRNFSIQVLVYDQLRRVQDITADRWTAQINTVQKTLQQPYMSNLQKCAKCVALVWGVYGQMHSEKESMGELVKAMTAFVPTSGPASVGDLISMAAEVAKDYIGSYRNAVNEKIQPRALSQEQLAILGMLNPASWKQDETLAQWAEQLLDIGEYGIRFVQTGDNAGNIDQVNVDAMEEYVRVVRPMLYLYRQKYDTLRLTSVP</sequence>
<name>A0A125U039_9GAMM</name>
<proteinExistence type="predicted"/>
<dbReference type="Proteomes" id="UP000023435">
    <property type="component" value="Unassembled WGS sequence"/>
</dbReference>